<dbReference type="Pfam" id="PF04389">
    <property type="entry name" value="Peptidase_M28"/>
    <property type="match status" value="1"/>
</dbReference>
<name>A0ABU2XR75_9ACTN</name>
<gene>
    <name evidence="3" type="ORF">RND15_33365</name>
</gene>
<reference evidence="3" key="1">
    <citation type="submission" date="2024-05" db="EMBL/GenBank/DDBJ databases">
        <title>30 novel species of actinomycetes from the DSMZ collection.</title>
        <authorList>
            <person name="Nouioui I."/>
        </authorList>
    </citation>
    <scope>NUCLEOTIDE SEQUENCE</scope>
    <source>
        <strain evidence="3">DSM 41529</strain>
    </source>
</reference>
<dbReference type="PANTHER" id="PTHR12147:SF26">
    <property type="entry name" value="PEPTIDASE M28 DOMAIN-CONTAINING PROTEIN"/>
    <property type="match status" value="1"/>
</dbReference>
<evidence type="ECO:0000313" key="4">
    <source>
        <dbReference type="Proteomes" id="UP001180754"/>
    </source>
</evidence>
<dbReference type="InterPro" id="IPR045175">
    <property type="entry name" value="M28_fam"/>
</dbReference>
<accession>A0ABU2XR75</accession>
<dbReference type="SUPFAM" id="SSF53187">
    <property type="entry name" value="Zn-dependent exopeptidases"/>
    <property type="match status" value="1"/>
</dbReference>
<comment type="caution">
    <text evidence="3">The sequence shown here is derived from an EMBL/GenBank/DDBJ whole genome shotgun (WGS) entry which is preliminary data.</text>
</comment>
<keyword evidence="1" id="KW-0732">Signal</keyword>
<dbReference type="RefSeq" id="WP_311728076.1">
    <property type="nucleotide sequence ID" value="NZ_JAVRFD010000020.1"/>
</dbReference>
<feature type="chain" id="PRO_5046274605" evidence="1">
    <location>
        <begin position="19"/>
        <end position="284"/>
    </location>
</feature>
<keyword evidence="4" id="KW-1185">Reference proteome</keyword>
<feature type="signal peptide" evidence="1">
    <location>
        <begin position="1"/>
        <end position="18"/>
    </location>
</feature>
<evidence type="ECO:0000259" key="2">
    <source>
        <dbReference type="Pfam" id="PF04389"/>
    </source>
</evidence>
<protein>
    <submittedName>
        <fullName evidence="3">M20/M25/M40 family metallo-hydrolase</fullName>
    </submittedName>
</protein>
<organism evidence="3 4">
    <name type="scientific">Streptomyces lonegramiae</name>
    <dbReference type="NCBI Taxonomy" id="3075524"/>
    <lineage>
        <taxon>Bacteria</taxon>
        <taxon>Bacillati</taxon>
        <taxon>Actinomycetota</taxon>
        <taxon>Actinomycetes</taxon>
        <taxon>Kitasatosporales</taxon>
        <taxon>Streptomycetaceae</taxon>
        <taxon>Streptomyces</taxon>
    </lineage>
</organism>
<sequence>MAVALGLCAALVGASAAAAEPRADLVPPVVTADQVMPHLDALQRIADRDGGNRAHGTRGYRDSVAYVKAALDKAGFRTTLHRFTHDGATGYNLVADWPGGDPGHVVFAGAHLDSVAAGPGINDNGSGSAALLATALEVSRAGLTPDRHLRFAWWGAEEAGMVGSTAYVRDLSAAERDRIDVYLNVDMAGTKDIRQWLVVHDDPAAAEAFEGWFAARNLPTFEIGIGGSDHVSFGDAGIPVGGFATGIDDCTHDACDRVENVDPQTETLSTNAFISAVWQLAARR</sequence>
<evidence type="ECO:0000256" key="1">
    <source>
        <dbReference type="SAM" id="SignalP"/>
    </source>
</evidence>
<dbReference type="Gene3D" id="3.40.630.10">
    <property type="entry name" value="Zn peptidases"/>
    <property type="match status" value="1"/>
</dbReference>
<dbReference type="Proteomes" id="UP001180754">
    <property type="component" value="Unassembled WGS sequence"/>
</dbReference>
<evidence type="ECO:0000313" key="3">
    <source>
        <dbReference type="EMBL" id="MDT0547555.1"/>
    </source>
</evidence>
<dbReference type="PANTHER" id="PTHR12147">
    <property type="entry name" value="METALLOPEPTIDASE M28 FAMILY MEMBER"/>
    <property type="match status" value="1"/>
</dbReference>
<dbReference type="EMBL" id="JAVRFD010000020">
    <property type="protein sequence ID" value="MDT0547555.1"/>
    <property type="molecule type" value="Genomic_DNA"/>
</dbReference>
<dbReference type="InterPro" id="IPR007484">
    <property type="entry name" value="Peptidase_M28"/>
</dbReference>
<proteinExistence type="predicted"/>
<feature type="domain" description="Peptidase M28" evidence="2">
    <location>
        <begin position="92"/>
        <end position="267"/>
    </location>
</feature>